<proteinExistence type="predicted"/>
<reference evidence="1 2" key="1">
    <citation type="submission" date="2018-10" db="EMBL/GenBank/DDBJ databases">
        <authorList>
            <person name="Ekblom R."/>
            <person name="Jareborg N."/>
        </authorList>
    </citation>
    <scope>NUCLEOTIDE SEQUENCE [LARGE SCALE GENOMIC DNA]</scope>
    <source>
        <tissue evidence="1">Muscle</tissue>
    </source>
</reference>
<name>A0A9X9LP39_GULGU</name>
<dbReference type="EMBL" id="CYRY02009731">
    <property type="protein sequence ID" value="VCW77997.1"/>
    <property type="molecule type" value="Genomic_DNA"/>
</dbReference>
<feature type="non-terminal residue" evidence="1">
    <location>
        <position position="72"/>
    </location>
</feature>
<evidence type="ECO:0000313" key="1">
    <source>
        <dbReference type="EMBL" id="VCW77997.1"/>
    </source>
</evidence>
<comment type="caution">
    <text evidence="1">The sequence shown here is derived from an EMBL/GenBank/DDBJ whole genome shotgun (WGS) entry which is preliminary data.</text>
</comment>
<keyword evidence="2" id="KW-1185">Reference proteome</keyword>
<dbReference type="Proteomes" id="UP000269945">
    <property type="component" value="Unassembled WGS sequence"/>
</dbReference>
<evidence type="ECO:0000313" key="2">
    <source>
        <dbReference type="Proteomes" id="UP000269945"/>
    </source>
</evidence>
<protein>
    <submittedName>
        <fullName evidence="1">Uncharacterized protein</fullName>
    </submittedName>
</protein>
<organism evidence="1 2">
    <name type="scientific">Gulo gulo</name>
    <name type="common">Wolverine</name>
    <name type="synonym">Gluton</name>
    <dbReference type="NCBI Taxonomy" id="48420"/>
    <lineage>
        <taxon>Eukaryota</taxon>
        <taxon>Metazoa</taxon>
        <taxon>Chordata</taxon>
        <taxon>Craniata</taxon>
        <taxon>Vertebrata</taxon>
        <taxon>Euteleostomi</taxon>
        <taxon>Mammalia</taxon>
        <taxon>Eutheria</taxon>
        <taxon>Laurasiatheria</taxon>
        <taxon>Carnivora</taxon>
        <taxon>Caniformia</taxon>
        <taxon>Musteloidea</taxon>
        <taxon>Mustelidae</taxon>
        <taxon>Guloninae</taxon>
        <taxon>Gulo</taxon>
    </lineage>
</organism>
<sequence length="72" mass="8207">MNDYMSAFMELPTWTLITGSYSNLNPQCSAPDPRRKSFISVRGKNTSISHRVFSPCSLTLTYYFMETCVLSL</sequence>
<gene>
    <name evidence="1" type="ORF">BN2614_LOCUS4</name>
</gene>
<dbReference type="AlphaFoldDB" id="A0A9X9LP39"/>
<accession>A0A9X9LP39</accession>